<evidence type="ECO:0000256" key="1">
    <source>
        <dbReference type="SAM" id="SignalP"/>
    </source>
</evidence>
<keyword evidence="3" id="KW-1185">Reference proteome</keyword>
<reference evidence="2 3" key="1">
    <citation type="submission" date="2018-03" db="EMBL/GenBank/DDBJ databases">
        <title>Phenotypic and genomic properties of Cyclonatronum proteinivorum gen. nov., sp. nov., a haloalkaliphilic bacteroidete from soda lakes possessing Na+-translocating rhodopsin.</title>
        <authorList>
            <person name="Toshchakov S.V."/>
            <person name="Korzhenkov A."/>
            <person name="Samarov N.I."/>
            <person name="Kublanov I.V."/>
            <person name="Muntyan M.S."/>
            <person name="Sorokin D.Y."/>
        </authorList>
    </citation>
    <scope>NUCLEOTIDE SEQUENCE [LARGE SCALE GENOMIC DNA]</scope>
    <source>
        <strain evidence="2 3">Omega</strain>
    </source>
</reference>
<dbReference type="OrthoDB" id="9808507at2"/>
<dbReference type="Pfam" id="PF11751">
    <property type="entry name" value="PorP_SprF"/>
    <property type="match status" value="1"/>
</dbReference>
<name>A0A345UM22_9BACT</name>
<evidence type="ECO:0000313" key="2">
    <source>
        <dbReference type="EMBL" id="AXJ01524.1"/>
    </source>
</evidence>
<sequence>MISQIKVLFKTCRCLFLVLVLVASDFGIAKAQQLSAIPAAFADVGFGSRPVSMGNAYAGLADDINAVYLNPAGLTSLSLYEIEFTHTRLMGLVNYQFFSAGLPLSEKQSAALAIISSGDDLMREFSLHLGYAREVLPGLSAGAALKYRRSGFGNNTLNPEDFDGIFDPNEISIGISNQVYGNANGFGLDLGLIYRMSDELSFGLMLRDIFAPVYWNSKTRNADSRSKGSYSERVPFEAALGTSWSAGGHTIFSVEYKPSFDSEQDDALRIGFERIFLDIIALRLGTEQWLNTRADNKYMMGAGVQVPLSEYHIQVNYGYIIDDIANTHRIGLQVNF</sequence>
<accession>A0A345UM22</accession>
<keyword evidence="1" id="KW-0732">Signal</keyword>
<feature type="signal peptide" evidence="1">
    <location>
        <begin position="1"/>
        <end position="31"/>
    </location>
</feature>
<dbReference type="Gene3D" id="2.40.160.60">
    <property type="entry name" value="Outer membrane protein transport protein (OMPP1/FadL/TodX)"/>
    <property type="match status" value="1"/>
</dbReference>
<proteinExistence type="predicted"/>
<gene>
    <name evidence="2" type="ORF">CYPRO_2278</name>
</gene>
<dbReference type="Proteomes" id="UP000254808">
    <property type="component" value="Chromosome"/>
</dbReference>
<dbReference type="KEGG" id="cprv:CYPRO_2278"/>
<dbReference type="InterPro" id="IPR019861">
    <property type="entry name" value="PorP/SprF_Bacteroidetes"/>
</dbReference>
<feature type="chain" id="PRO_5016930277" description="PorV/PorQ family protein" evidence="1">
    <location>
        <begin position="32"/>
        <end position="336"/>
    </location>
</feature>
<protein>
    <recommendedName>
        <fullName evidence="4">PorV/PorQ family protein</fullName>
    </recommendedName>
</protein>
<evidence type="ECO:0008006" key="4">
    <source>
        <dbReference type="Google" id="ProtNLM"/>
    </source>
</evidence>
<organism evidence="2 3">
    <name type="scientific">Cyclonatronum proteinivorum</name>
    <dbReference type="NCBI Taxonomy" id="1457365"/>
    <lineage>
        <taxon>Bacteria</taxon>
        <taxon>Pseudomonadati</taxon>
        <taxon>Balneolota</taxon>
        <taxon>Balneolia</taxon>
        <taxon>Balneolales</taxon>
        <taxon>Cyclonatronaceae</taxon>
        <taxon>Cyclonatronum</taxon>
    </lineage>
</organism>
<dbReference type="SUPFAM" id="SSF56935">
    <property type="entry name" value="Porins"/>
    <property type="match status" value="1"/>
</dbReference>
<evidence type="ECO:0000313" key="3">
    <source>
        <dbReference type="Proteomes" id="UP000254808"/>
    </source>
</evidence>
<dbReference type="AlphaFoldDB" id="A0A345UM22"/>
<dbReference type="EMBL" id="CP027806">
    <property type="protein sequence ID" value="AXJ01524.1"/>
    <property type="molecule type" value="Genomic_DNA"/>
</dbReference>